<dbReference type="EMBL" id="PVBQ01000001">
    <property type="protein sequence ID" value="PRD49172.1"/>
    <property type="molecule type" value="Genomic_DNA"/>
</dbReference>
<dbReference type="RefSeq" id="WP_105715012.1">
    <property type="nucleotide sequence ID" value="NZ_PVBQ01000001.1"/>
</dbReference>
<accession>A0A2S9J8S3</accession>
<dbReference type="OrthoDB" id="615715at2"/>
<gene>
    <name evidence="1" type="ORF">C5745_00590</name>
</gene>
<dbReference type="AlphaFoldDB" id="A0A2S9J8S3"/>
<evidence type="ECO:0008006" key="3">
    <source>
        <dbReference type="Google" id="ProtNLM"/>
    </source>
</evidence>
<name>A0A2S9J8S3_9SPHI</name>
<dbReference type="Proteomes" id="UP000239711">
    <property type="component" value="Unassembled WGS sequence"/>
</dbReference>
<evidence type="ECO:0000313" key="1">
    <source>
        <dbReference type="EMBL" id="PRD49172.1"/>
    </source>
</evidence>
<organism evidence="1 2">
    <name type="scientific">Sphingobacterium haloxyli</name>
    <dbReference type="NCBI Taxonomy" id="2100533"/>
    <lineage>
        <taxon>Bacteria</taxon>
        <taxon>Pseudomonadati</taxon>
        <taxon>Bacteroidota</taxon>
        <taxon>Sphingobacteriia</taxon>
        <taxon>Sphingobacteriales</taxon>
        <taxon>Sphingobacteriaceae</taxon>
        <taxon>Sphingobacterium</taxon>
    </lineage>
</organism>
<sequence length="425" mass="48151">MKHISSTIFLILIIILQPCFGQKVKKPQVIVYGSDLLAFSVAVQSAKSSVPTIWLMEGEQLLPEFSTEEVQIETMPHTDGGIWMELLMEMALAKSPDDSLAKIVKWEMNPRLFQNAVEKVLRKLPQLTVLRGEDVLSVKRRKRDWEIQLSSKHKYVVRCVVDASQNQKLSGLADITWTGDVEPIQPLDALTLAQVRTLVAGGQIGDALYGARLSNILGGEKDGFFNFRGVSELLDENIALSPLRAAVGQAVGATAAYLAFFKTSADKVDVRKLQTELMTYNARILPYQDVAINDVHFYALQRFGLAGVLPNLHKDDGFRFQKDEHVSFDEVEPIFDRLYSRSQLWFLDNTGDYFQWRDFLSLIKFVGLRGDEVDQQIAKEWSSKLKFEGSFDEEGYVSRYQFAVIMDRYANPYVKAVDQQGDFIN</sequence>
<comment type="caution">
    <text evidence="1">The sequence shown here is derived from an EMBL/GenBank/DDBJ whole genome shotgun (WGS) entry which is preliminary data.</text>
</comment>
<reference evidence="1 2" key="1">
    <citation type="submission" date="2018-02" db="EMBL/GenBank/DDBJ databases">
        <title>The draft genome of Sphingobacterium sp. 5JN-11.</title>
        <authorList>
            <person name="Liu L."/>
            <person name="Li L."/>
            <person name="Liang L."/>
            <person name="Zhang X."/>
            <person name="Wang T."/>
        </authorList>
    </citation>
    <scope>NUCLEOTIDE SEQUENCE [LARGE SCALE GENOMIC DNA]</scope>
    <source>
        <strain evidence="1 2">5JN-11</strain>
    </source>
</reference>
<proteinExistence type="predicted"/>
<protein>
    <recommendedName>
        <fullName evidence="3">FAD-dependent oxidoreductase</fullName>
    </recommendedName>
</protein>
<evidence type="ECO:0000313" key="2">
    <source>
        <dbReference type="Proteomes" id="UP000239711"/>
    </source>
</evidence>
<keyword evidence="2" id="KW-1185">Reference proteome</keyword>